<evidence type="ECO:0000256" key="4">
    <source>
        <dbReference type="PROSITE-ProRule" id="PRU00236"/>
    </source>
</evidence>
<feature type="compositionally biased region" description="Low complexity" evidence="5">
    <location>
        <begin position="204"/>
        <end position="215"/>
    </location>
</feature>
<dbReference type="InterPro" id="IPR003000">
    <property type="entry name" value="Sirtuin"/>
</dbReference>
<sequence>MASSATHPPIIPPEDLTSFQTHLSRSTRILALLGAGLSASSGLPTFRGAGGLWRTHDAMQLATPEAFSRDPALVWQFYSYRRHMALRAKPNAAHFALAELAKRRGEGLLTLSQNVDGLSPRAGHPPETLKLLHGSLFDLKCSSFFCSHVERDNYTDPIVPALAIPTTKTAENENNGEIDPTTKQALNQLTNNGKEENEEEEVDTSIAASSSSSTSPRDAQAEADANPNHYLDISNPHVTLPTIPLSSLPHCPSCTHGLLRPGVVWFGEMLPADIMASIDAWIEASPTIDLMLVVGTSAKVYPAAGFVDVARAKGARVAVVNVERDVPAGGLAEGDWLFEGDAALVLPELLRRETGEVGVQSI</sequence>
<dbReference type="GO" id="GO:0070403">
    <property type="term" value="F:NAD+ binding"/>
    <property type="evidence" value="ECO:0007669"/>
    <property type="project" value="InterPro"/>
</dbReference>
<dbReference type="RefSeq" id="XP_033654687.1">
    <property type="nucleotide sequence ID" value="XM_033802369.1"/>
</dbReference>
<dbReference type="Pfam" id="PF02146">
    <property type="entry name" value="SIR2"/>
    <property type="match status" value="1"/>
</dbReference>
<proteinExistence type="inferred from homology"/>
<evidence type="ECO:0000256" key="5">
    <source>
        <dbReference type="SAM" id="MobiDB-lite"/>
    </source>
</evidence>
<evidence type="ECO:0000256" key="1">
    <source>
        <dbReference type="ARBA" id="ARBA00006924"/>
    </source>
</evidence>
<comment type="similarity">
    <text evidence="1">Belongs to the sirtuin family. Class I subfamily.</text>
</comment>
<gene>
    <name evidence="7" type="ORF">EI97DRAFT_493657</name>
</gene>
<dbReference type="SUPFAM" id="SSF52467">
    <property type="entry name" value="DHS-like NAD/FAD-binding domain"/>
    <property type="match status" value="1"/>
</dbReference>
<protein>
    <submittedName>
        <fullName evidence="7">DHS-like NAD/FAD-binding domain-containing protein</fullName>
    </submittedName>
</protein>
<dbReference type="EMBL" id="ML986491">
    <property type="protein sequence ID" value="KAF2277148.1"/>
    <property type="molecule type" value="Genomic_DNA"/>
</dbReference>
<evidence type="ECO:0000256" key="3">
    <source>
        <dbReference type="ARBA" id="ARBA00023027"/>
    </source>
</evidence>
<evidence type="ECO:0000256" key="2">
    <source>
        <dbReference type="ARBA" id="ARBA00022679"/>
    </source>
</evidence>
<name>A0A6A6JMG9_WESOR</name>
<evidence type="ECO:0000259" key="6">
    <source>
        <dbReference type="PROSITE" id="PS50305"/>
    </source>
</evidence>
<dbReference type="OrthoDB" id="424302at2759"/>
<feature type="region of interest" description="Disordered" evidence="5">
    <location>
        <begin position="192"/>
        <end position="222"/>
    </location>
</feature>
<dbReference type="InterPro" id="IPR026590">
    <property type="entry name" value="Ssirtuin_cat_dom"/>
</dbReference>
<accession>A0A6A6JMG9</accession>
<dbReference type="InterPro" id="IPR029035">
    <property type="entry name" value="DHS-like_NAD/FAD-binding_dom"/>
</dbReference>
<comment type="caution">
    <text evidence="4">Lacks conserved residue(s) required for the propagation of feature annotation.</text>
</comment>
<evidence type="ECO:0000313" key="7">
    <source>
        <dbReference type="EMBL" id="KAF2277148.1"/>
    </source>
</evidence>
<feature type="domain" description="Deacetylase sirtuin-type" evidence="6">
    <location>
        <begin position="9"/>
        <end position="356"/>
    </location>
</feature>
<keyword evidence="2" id="KW-0808">Transferase</keyword>
<dbReference type="InterPro" id="IPR050134">
    <property type="entry name" value="NAD-dep_sirtuin_deacylases"/>
</dbReference>
<dbReference type="Proteomes" id="UP000800097">
    <property type="component" value="Unassembled WGS sequence"/>
</dbReference>
<dbReference type="InterPro" id="IPR026591">
    <property type="entry name" value="Sirtuin_cat_small_dom_sf"/>
</dbReference>
<dbReference type="Gene3D" id="3.40.50.1220">
    <property type="entry name" value="TPP-binding domain"/>
    <property type="match status" value="2"/>
</dbReference>
<dbReference type="AlphaFoldDB" id="A0A6A6JMG9"/>
<dbReference type="PROSITE" id="PS50305">
    <property type="entry name" value="SIRTUIN"/>
    <property type="match status" value="1"/>
</dbReference>
<dbReference type="PANTHER" id="PTHR11085">
    <property type="entry name" value="NAD-DEPENDENT PROTEIN DEACYLASE SIRTUIN-5, MITOCHONDRIAL-RELATED"/>
    <property type="match status" value="1"/>
</dbReference>
<dbReference type="GO" id="GO:0017136">
    <property type="term" value="F:histone deacetylase activity, NAD-dependent"/>
    <property type="evidence" value="ECO:0007669"/>
    <property type="project" value="TreeGrafter"/>
</dbReference>
<dbReference type="GeneID" id="54555544"/>
<evidence type="ECO:0000313" key="8">
    <source>
        <dbReference type="Proteomes" id="UP000800097"/>
    </source>
</evidence>
<reference evidence="7" key="1">
    <citation type="journal article" date="2020" name="Stud. Mycol.">
        <title>101 Dothideomycetes genomes: a test case for predicting lifestyles and emergence of pathogens.</title>
        <authorList>
            <person name="Haridas S."/>
            <person name="Albert R."/>
            <person name="Binder M."/>
            <person name="Bloem J."/>
            <person name="Labutti K."/>
            <person name="Salamov A."/>
            <person name="Andreopoulos B."/>
            <person name="Baker S."/>
            <person name="Barry K."/>
            <person name="Bills G."/>
            <person name="Bluhm B."/>
            <person name="Cannon C."/>
            <person name="Castanera R."/>
            <person name="Culley D."/>
            <person name="Daum C."/>
            <person name="Ezra D."/>
            <person name="Gonzalez J."/>
            <person name="Henrissat B."/>
            <person name="Kuo A."/>
            <person name="Liang C."/>
            <person name="Lipzen A."/>
            <person name="Lutzoni F."/>
            <person name="Magnuson J."/>
            <person name="Mondo S."/>
            <person name="Nolan M."/>
            <person name="Ohm R."/>
            <person name="Pangilinan J."/>
            <person name="Park H.-J."/>
            <person name="Ramirez L."/>
            <person name="Alfaro M."/>
            <person name="Sun H."/>
            <person name="Tritt A."/>
            <person name="Yoshinaga Y."/>
            <person name="Zwiers L.-H."/>
            <person name="Turgeon B."/>
            <person name="Goodwin S."/>
            <person name="Spatafora J."/>
            <person name="Crous P."/>
            <person name="Grigoriev I."/>
        </authorList>
    </citation>
    <scope>NUCLEOTIDE SEQUENCE</scope>
    <source>
        <strain evidence="7">CBS 379.55</strain>
    </source>
</reference>
<keyword evidence="3" id="KW-0520">NAD</keyword>
<dbReference type="Gene3D" id="3.30.1600.10">
    <property type="entry name" value="SIR2/SIRT2 'Small Domain"/>
    <property type="match status" value="1"/>
</dbReference>
<organism evidence="7 8">
    <name type="scientific">Westerdykella ornata</name>
    <dbReference type="NCBI Taxonomy" id="318751"/>
    <lineage>
        <taxon>Eukaryota</taxon>
        <taxon>Fungi</taxon>
        <taxon>Dikarya</taxon>
        <taxon>Ascomycota</taxon>
        <taxon>Pezizomycotina</taxon>
        <taxon>Dothideomycetes</taxon>
        <taxon>Pleosporomycetidae</taxon>
        <taxon>Pleosporales</taxon>
        <taxon>Sporormiaceae</taxon>
        <taxon>Westerdykella</taxon>
    </lineage>
</organism>
<dbReference type="GO" id="GO:0005634">
    <property type="term" value="C:nucleus"/>
    <property type="evidence" value="ECO:0007669"/>
    <property type="project" value="TreeGrafter"/>
</dbReference>
<keyword evidence="8" id="KW-1185">Reference proteome</keyword>
<dbReference type="PANTHER" id="PTHR11085:SF10">
    <property type="entry name" value="NAD-DEPENDENT PROTEIN DEACYLASE SIRTUIN-5, MITOCHONDRIAL-RELATED"/>
    <property type="match status" value="1"/>
</dbReference>